<dbReference type="AlphaFoldDB" id="A0A1Y1S596"/>
<feature type="transmembrane region" description="Helical" evidence="1">
    <location>
        <begin position="593"/>
        <end position="609"/>
    </location>
</feature>
<keyword evidence="1" id="KW-0472">Membrane</keyword>
<feature type="transmembrane region" description="Helical" evidence="1">
    <location>
        <begin position="629"/>
        <end position="648"/>
    </location>
</feature>
<accession>A0A1Y1S596</accession>
<gene>
    <name evidence="2" type="primary">GPI7</name>
    <name evidence="2" type="ORF">ECANGB1_1941</name>
</gene>
<dbReference type="InterPro" id="IPR017850">
    <property type="entry name" value="Alkaline_phosphatase_core_sf"/>
</dbReference>
<dbReference type="GO" id="GO:0005789">
    <property type="term" value="C:endoplasmic reticulum membrane"/>
    <property type="evidence" value="ECO:0007669"/>
    <property type="project" value="TreeGrafter"/>
</dbReference>
<keyword evidence="1" id="KW-0812">Transmembrane</keyword>
<dbReference type="GO" id="GO:0006506">
    <property type="term" value="P:GPI anchor biosynthetic process"/>
    <property type="evidence" value="ECO:0007669"/>
    <property type="project" value="InterPro"/>
</dbReference>
<sequence>MERITLSINQLVLLVTISAIVFMKAMFYVPNYNDHCSSTRSSPQYSKLVYFVIDGLRYDGIMTKDELFVNNTPEKRHDPYKGLEFYRNNYDFSYSKFHRKYVSIAGKPTATTSRIFSMITGKASNQLDYLFAFLHMEQKGDSLIKQAINSNKIVKHYGDRMWVELFPEIAEYSNNFDPYGKHKLKRNEKQVYEAFLRDLNHCDIQFMHLIAGDSTGHMHHNIDVKDMRRQQKRYNRWIREIYNKMEEDTLLVITSDHGVTNTGDHGSFNDMCAASICVLLSKKEFPKCIRPETNKVYDYFYAENTLIKKYGLTNIIHQDDILPTVCYLTGYAMPSNLCGSIIDDFATVETLQETIRIKESVALKNRFCIKSIRNKFKSELGISVDENPLNYSHYLSHAIREDMFKINKMLGFTSIAIQLAAMCYSFTTITPRFHDLPGFIFIFYDCISYWFFSYRDLYYVGLLAFYSVGSGAQTLIMLLIMLYLKTDKSKHWEDYRADIVTGKYLEWISPNTIILLFMVVYLFTSHPKIRLANLLHLIHLSLPGIYSSNTDAIRHNPNIYGLLFVHFTKHEAYSIIMIYLIINRIRVSNRSYTWIKFIMAQLVAHLYNFDYQITSINFDCAHRFTYKINYFYVTIGFAVYFFGARYLLWRKRGILINLGGIELKNKTKSTPGILKYLQLIQFLLVVSSISAVVMHGDVVWTRFFADRFVIQFFNTVFDLSMLYIGTI</sequence>
<dbReference type="PANTHER" id="PTHR23071:SF1">
    <property type="entry name" value="GPI ETHANOLAMINE PHOSPHATE TRANSFERASE 3"/>
    <property type="match status" value="1"/>
</dbReference>
<dbReference type="Pfam" id="PF01663">
    <property type="entry name" value="Phosphodiest"/>
    <property type="match status" value="1"/>
</dbReference>
<proteinExistence type="predicted"/>
<feature type="transmembrane region" description="Helical" evidence="1">
    <location>
        <begin position="409"/>
        <end position="429"/>
    </location>
</feature>
<dbReference type="OrthoDB" id="272139at2759"/>
<dbReference type="EMBL" id="LWDP01000063">
    <property type="protein sequence ID" value="ORD93605.1"/>
    <property type="molecule type" value="Genomic_DNA"/>
</dbReference>
<evidence type="ECO:0000313" key="2">
    <source>
        <dbReference type="EMBL" id="ORD93605.1"/>
    </source>
</evidence>
<feature type="transmembrane region" description="Helical" evidence="1">
    <location>
        <begin position="458"/>
        <end position="484"/>
    </location>
</feature>
<feature type="transmembrane region" description="Helical" evidence="1">
    <location>
        <begin position="559"/>
        <end position="581"/>
    </location>
</feature>
<dbReference type="SUPFAM" id="SSF53649">
    <property type="entry name" value="Alkaline phosphatase-like"/>
    <property type="match status" value="1"/>
</dbReference>
<organism evidence="2 3">
    <name type="scientific">Enterospora canceri</name>
    <dbReference type="NCBI Taxonomy" id="1081671"/>
    <lineage>
        <taxon>Eukaryota</taxon>
        <taxon>Fungi</taxon>
        <taxon>Fungi incertae sedis</taxon>
        <taxon>Microsporidia</taxon>
        <taxon>Enterocytozoonidae</taxon>
        <taxon>Enterospora</taxon>
    </lineage>
</organism>
<keyword evidence="3" id="KW-1185">Reference proteome</keyword>
<dbReference type="Gene3D" id="3.40.720.10">
    <property type="entry name" value="Alkaline Phosphatase, subunit A"/>
    <property type="match status" value="1"/>
</dbReference>
<feature type="transmembrane region" description="Helical" evidence="1">
    <location>
        <begin position="676"/>
        <end position="696"/>
    </location>
</feature>
<protein>
    <submittedName>
        <fullName evidence="2">GPI7</fullName>
    </submittedName>
</protein>
<reference evidence="2 3" key="1">
    <citation type="journal article" date="2017" name="Environ. Microbiol.">
        <title>Decay of the glycolytic pathway and adaptation to intranuclear parasitism within Enterocytozoonidae microsporidia.</title>
        <authorList>
            <person name="Wiredu Boakye D."/>
            <person name="Jaroenlak P."/>
            <person name="Prachumwat A."/>
            <person name="Williams T.A."/>
            <person name="Bateman K.S."/>
            <person name="Itsathitphaisarn O."/>
            <person name="Sritunyalucksana K."/>
            <person name="Paszkiewicz K.H."/>
            <person name="Moore K.A."/>
            <person name="Stentiford G.D."/>
            <person name="Williams B.A."/>
        </authorList>
    </citation>
    <scope>NUCLEOTIDE SEQUENCE [LARGE SCALE GENOMIC DNA]</scope>
    <source>
        <strain evidence="2 3">GB1</strain>
    </source>
</reference>
<dbReference type="InterPro" id="IPR002591">
    <property type="entry name" value="Phosphodiest/P_Trfase"/>
</dbReference>
<dbReference type="GO" id="GO:0051377">
    <property type="term" value="F:mannose-ethanolamine phosphotransferase activity"/>
    <property type="evidence" value="ECO:0007669"/>
    <property type="project" value="TreeGrafter"/>
</dbReference>
<dbReference type="VEuPathDB" id="MicrosporidiaDB:ECANGB1_1941"/>
<feature type="transmembrane region" description="Helical" evidence="1">
    <location>
        <begin position="504"/>
        <end position="524"/>
    </location>
</feature>
<name>A0A1Y1S596_9MICR</name>
<keyword evidence="1" id="KW-1133">Transmembrane helix</keyword>
<dbReference type="PANTHER" id="PTHR23071">
    <property type="entry name" value="PHOSPHATIDYLINOSITOL GLYCAN"/>
    <property type="match status" value="1"/>
</dbReference>
<dbReference type="Proteomes" id="UP000192639">
    <property type="component" value="Unassembled WGS sequence"/>
</dbReference>
<evidence type="ECO:0000256" key="1">
    <source>
        <dbReference type="SAM" id="Phobius"/>
    </source>
</evidence>
<dbReference type="InterPro" id="IPR039524">
    <property type="entry name" value="PIGO/GPI13"/>
</dbReference>
<comment type="caution">
    <text evidence="2">The sequence shown here is derived from an EMBL/GenBank/DDBJ whole genome shotgun (WGS) entry which is preliminary data.</text>
</comment>
<evidence type="ECO:0000313" key="3">
    <source>
        <dbReference type="Proteomes" id="UP000192639"/>
    </source>
</evidence>
<feature type="transmembrane region" description="Helical" evidence="1">
    <location>
        <begin position="436"/>
        <end position="452"/>
    </location>
</feature>
<feature type="transmembrane region" description="Helical" evidence="1">
    <location>
        <begin position="12"/>
        <end position="30"/>
    </location>
</feature>